<dbReference type="Gene3D" id="1.10.101.10">
    <property type="entry name" value="PGBD-like superfamily/PGBD"/>
    <property type="match status" value="2"/>
</dbReference>
<name>A0A9Q4B0S8_SALAG</name>
<dbReference type="EMBL" id="JABXYM010000001">
    <property type="protein sequence ID" value="MCR6096219.1"/>
    <property type="molecule type" value="Genomic_DNA"/>
</dbReference>
<dbReference type="InterPro" id="IPR038765">
    <property type="entry name" value="Papain-like_cys_pep_sf"/>
</dbReference>
<keyword evidence="8" id="KW-1185">Reference proteome</keyword>
<dbReference type="RefSeq" id="WP_257820865.1">
    <property type="nucleotide sequence ID" value="NZ_JABXYM010000001.1"/>
</dbReference>
<dbReference type="InterPro" id="IPR000064">
    <property type="entry name" value="NLP_P60_dom"/>
</dbReference>
<keyword evidence="2" id="KW-0645">Protease</keyword>
<dbReference type="PANTHER" id="PTHR47053">
    <property type="entry name" value="MUREIN DD-ENDOPEPTIDASE MEPH-RELATED"/>
    <property type="match status" value="1"/>
</dbReference>
<evidence type="ECO:0000313" key="8">
    <source>
        <dbReference type="Proteomes" id="UP001057753"/>
    </source>
</evidence>
<dbReference type="Pfam" id="PF01471">
    <property type="entry name" value="PG_binding_1"/>
    <property type="match status" value="2"/>
</dbReference>
<dbReference type="Proteomes" id="UP001057753">
    <property type="component" value="Unassembled WGS sequence"/>
</dbReference>
<accession>A0A9Q4B0S8</accession>
<organism evidence="7 8">
    <name type="scientific">Salipaludibacillus agaradhaerens</name>
    <name type="common">Bacillus agaradhaerens</name>
    <dbReference type="NCBI Taxonomy" id="76935"/>
    <lineage>
        <taxon>Bacteria</taxon>
        <taxon>Bacillati</taxon>
        <taxon>Bacillota</taxon>
        <taxon>Bacilli</taxon>
        <taxon>Bacillales</taxon>
        <taxon>Bacillaceae</taxon>
    </lineage>
</organism>
<dbReference type="PANTHER" id="PTHR47053:SF1">
    <property type="entry name" value="MUREIN DD-ENDOPEPTIDASE MEPH-RELATED"/>
    <property type="match status" value="1"/>
</dbReference>
<comment type="similarity">
    <text evidence="1">Belongs to the peptidase C40 family.</text>
</comment>
<dbReference type="InterPro" id="IPR002477">
    <property type="entry name" value="Peptidoglycan-bd-like"/>
</dbReference>
<feature type="region of interest" description="Disordered" evidence="5">
    <location>
        <begin position="186"/>
        <end position="206"/>
    </location>
</feature>
<dbReference type="InterPro" id="IPR036366">
    <property type="entry name" value="PGBDSf"/>
</dbReference>
<feature type="domain" description="NlpC/P60" evidence="6">
    <location>
        <begin position="306"/>
        <end position="425"/>
    </location>
</feature>
<evidence type="ECO:0000256" key="4">
    <source>
        <dbReference type="ARBA" id="ARBA00022807"/>
    </source>
</evidence>
<dbReference type="Pfam" id="PF00877">
    <property type="entry name" value="NLPC_P60"/>
    <property type="match status" value="1"/>
</dbReference>
<keyword evidence="3" id="KW-0378">Hydrolase</keyword>
<sequence>MMLTMGKKQKRFILGSAMATATLLQSTEDSESLTNSSLQDVKLNHLSVLNFTKSEVKLEKNLTTPLKLKVVNSEPTRSVVKHTDMQSVWPANILLTKGESGKKVKTIQSYLGDLGYYVSEPDGVFGSKTEEAVRHYQKDHGLKIDGKVGADTITHLVGTKSTFKNDHYTAESLIDAELPPVYRTAKMKSSTRDDNTSTVYINDSSQSQQQSDYLAFGDESHEVKQLQQQLKKAGYYTAEADGVYGSYTQQAVRQLQKDHQLSVDGLAGKEVLNFLADNLDELKQQTASTKSSDKTNTVSDHSSSEAPATTDVIATAKNLIGIPYEWGGTTTSGFDCSGFLQYVYDKSGISLPRTVAEIWEVTTPVSSPQPGDIVFFETYQKGPSHAGIYLGDGQFIHTGSSSGVSIADLQNSYWQPRYLETRRITK</sequence>
<keyword evidence="4" id="KW-0788">Thiol protease</keyword>
<evidence type="ECO:0000256" key="2">
    <source>
        <dbReference type="ARBA" id="ARBA00022670"/>
    </source>
</evidence>
<evidence type="ECO:0000256" key="3">
    <source>
        <dbReference type="ARBA" id="ARBA00022801"/>
    </source>
</evidence>
<reference evidence="7" key="1">
    <citation type="submission" date="2020-06" db="EMBL/GenBank/DDBJ databases">
        <title>Insight into the genomes of haloalkaliphilic bacilli from Kenyan soda lakes.</title>
        <authorList>
            <person name="Mwirichia R."/>
            <person name="Villamizar G.C."/>
            <person name="Poehlein A."/>
            <person name="Mugweru J."/>
            <person name="Kipnyargis A."/>
            <person name="Kiplimo D."/>
            <person name="Orwa P."/>
            <person name="Daniel R."/>
        </authorList>
    </citation>
    <scope>NUCLEOTIDE SEQUENCE</scope>
    <source>
        <strain evidence="7">B1096_S55</strain>
    </source>
</reference>
<evidence type="ECO:0000256" key="5">
    <source>
        <dbReference type="SAM" id="MobiDB-lite"/>
    </source>
</evidence>
<dbReference type="PROSITE" id="PS51935">
    <property type="entry name" value="NLPC_P60"/>
    <property type="match status" value="1"/>
</dbReference>
<evidence type="ECO:0000259" key="6">
    <source>
        <dbReference type="PROSITE" id="PS51935"/>
    </source>
</evidence>
<gene>
    <name evidence="7" type="ORF">HXA33_06620</name>
</gene>
<dbReference type="InterPro" id="IPR036365">
    <property type="entry name" value="PGBD-like_sf"/>
</dbReference>
<dbReference type="AlphaFoldDB" id="A0A9Q4B0S8"/>
<evidence type="ECO:0000313" key="7">
    <source>
        <dbReference type="EMBL" id="MCR6096219.1"/>
    </source>
</evidence>
<protein>
    <submittedName>
        <fullName evidence="7">Peptidoglycan-binding protein</fullName>
    </submittedName>
</protein>
<dbReference type="GO" id="GO:0006508">
    <property type="term" value="P:proteolysis"/>
    <property type="evidence" value="ECO:0007669"/>
    <property type="project" value="UniProtKB-KW"/>
</dbReference>
<comment type="caution">
    <text evidence="7">The sequence shown here is derived from an EMBL/GenBank/DDBJ whole genome shotgun (WGS) entry which is preliminary data.</text>
</comment>
<dbReference type="Gene3D" id="3.90.1720.10">
    <property type="entry name" value="endopeptidase domain like (from Nostoc punctiforme)"/>
    <property type="match status" value="1"/>
</dbReference>
<evidence type="ECO:0000256" key="1">
    <source>
        <dbReference type="ARBA" id="ARBA00007074"/>
    </source>
</evidence>
<dbReference type="SUPFAM" id="SSF54001">
    <property type="entry name" value="Cysteine proteinases"/>
    <property type="match status" value="1"/>
</dbReference>
<proteinExistence type="inferred from homology"/>
<dbReference type="GO" id="GO:0008234">
    <property type="term" value="F:cysteine-type peptidase activity"/>
    <property type="evidence" value="ECO:0007669"/>
    <property type="project" value="UniProtKB-KW"/>
</dbReference>
<dbReference type="InterPro" id="IPR051202">
    <property type="entry name" value="Peptidase_C40"/>
</dbReference>
<feature type="region of interest" description="Disordered" evidence="5">
    <location>
        <begin position="286"/>
        <end position="307"/>
    </location>
</feature>
<dbReference type="SUPFAM" id="SSF47090">
    <property type="entry name" value="PGBD-like"/>
    <property type="match status" value="2"/>
</dbReference>